<proteinExistence type="inferred from homology"/>
<keyword evidence="4" id="KW-0843">Virulence</keyword>
<dbReference type="SUPFAM" id="SSF140693">
    <property type="entry name" value="IpaD-like"/>
    <property type="match status" value="1"/>
</dbReference>
<dbReference type="EMBL" id="CP115543">
    <property type="protein sequence ID" value="WNH47713.1"/>
    <property type="molecule type" value="Genomic_DNA"/>
</dbReference>
<evidence type="ECO:0000256" key="2">
    <source>
        <dbReference type="ARBA" id="ARBA00007741"/>
    </source>
</evidence>
<evidence type="ECO:0000313" key="7">
    <source>
        <dbReference type="Proteomes" id="UP001305421"/>
    </source>
</evidence>
<sequence length="338" mass="36982">MATAISTTNAQFALRAFGIQTAETPAASLEAASLDPELQSRLRQLNGMARGAQRDAIVFGQIVSEHEAGLPDQREMFEAAYMRTQQSQSDLLRALNFLMPRAFGESGSEEESQLEEGGSGSAKDLDAGGLVWSSHAQFFEQISALIAILQSEYLSKFQDALSQFLVFYDRFSNIMEMLKPVASGDKGDITIDFTLVHAELKRLANETLNDSMVLGKFTSQAAAEAFMKSVGLPGLNLYGPGADGVYRLTMDTSAVDDLVSSMEDKNGDPLPKDHKMDSAQYNAWISAKDSNMEQVKHVSKVLGEKLNEATQKFDNIVKILSSSIDKMTEANMSYVRNT</sequence>
<dbReference type="InterPro" id="IPR009483">
    <property type="entry name" value="IpaD/BipD/SipD"/>
</dbReference>
<evidence type="ECO:0000313" key="6">
    <source>
        <dbReference type="EMBL" id="WNH47713.1"/>
    </source>
</evidence>
<keyword evidence="5" id="KW-0175">Coiled coil</keyword>
<protein>
    <submittedName>
        <fullName evidence="6">IpaD/SipD/SspD family type III secretion system needle tip protein</fullName>
    </submittedName>
</protein>
<evidence type="ECO:0000256" key="3">
    <source>
        <dbReference type="ARBA" id="ARBA00022525"/>
    </source>
</evidence>
<keyword evidence="7" id="KW-1185">Reference proteome</keyword>
<dbReference type="Proteomes" id="UP001305421">
    <property type="component" value="Chromosome"/>
</dbReference>
<dbReference type="Gene3D" id="1.20.1710.10">
    <property type="entry name" value="IpaD-like"/>
    <property type="match status" value="1"/>
</dbReference>
<evidence type="ECO:0000256" key="4">
    <source>
        <dbReference type="ARBA" id="ARBA00023026"/>
    </source>
</evidence>
<comment type="similarity">
    <text evidence="2">Belongs to the invasin protein D family.</text>
</comment>
<reference evidence="6 7" key="1">
    <citation type="submission" date="2022-12" db="EMBL/GenBank/DDBJ databases">
        <title>Two new species, Stenotrophomonas aracearum and Stenotrophomonas oahuensis, isolated from Anthurium (Araceae family) in Hawaii.</title>
        <authorList>
            <person name="Chunag S.C."/>
            <person name="Dobhal S."/>
            <person name="Alvarez A."/>
            <person name="Arif M."/>
        </authorList>
    </citation>
    <scope>NUCLEOTIDE SEQUENCE [LARGE SCALE GENOMIC DNA]</scope>
    <source>
        <strain evidence="6 7">A5588</strain>
    </source>
</reference>
<dbReference type="Pfam" id="PF06511">
    <property type="entry name" value="T3SS_TC"/>
    <property type="match status" value="1"/>
</dbReference>
<evidence type="ECO:0000256" key="1">
    <source>
        <dbReference type="ARBA" id="ARBA00004613"/>
    </source>
</evidence>
<dbReference type="InterPro" id="IPR036708">
    <property type="entry name" value="BipD-like_sf"/>
</dbReference>
<evidence type="ECO:0000256" key="5">
    <source>
        <dbReference type="ARBA" id="ARBA00023054"/>
    </source>
</evidence>
<organism evidence="6 7">
    <name type="scientific">Stenotrophomonas aracearum</name>
    <dbReference type="NCBI Taxonomy" id="3003272"/>
    <lineage>
        <taxon>Bacteria</taxon>
        <taxon>Pseudomonadati</taxon>
        <taxon>Pseudomonadota</taxon>
        <taxon>Gammaproteobacteria</taxon>
        <taxon>Lysobacterales</taxon>
        <taxon>Lysobacteraceae</taxon>
        <taxon>Stenotrophomonas</taxon>
    </lineage>
</organism>
<comment type="subcellular location">
    <subcellularLocation>
        <location evidence="1">Secreted</location>
    </subcellularLocation>
</comment>
<keyword evidence="3" id="KW-0964">Secreted</keyword>
<accession>A0ABY9YA14</accession>
<gene>
    <name evidence="6" type="ORF">PDM28_13620</name>
</gene>
<name>A0ABY9YA14_9GAMM</name>
<dbReference type="RefSeq" id="WP_311182438.1">
    <property type="nucleotide sequence ID" value="NZ_CP115543.1"/>
</dbReference>